<dbReference type="Gene3D" id="1.25.40.10">
    <property type="entry name" value="Tetratricopeptide repeat domain"/>
    <property type="match status" value="1"/>
</dbReference>
<dbReference type="InterPro" id="IPR056413">
    <property type="entry name" value="TPR_CcmH_CycH"/>
</dbReference>
<feature type="domain" description="Cytochrome c-type biogenesis protein H Ig-like" evidence="6">
    <location>
        <begin position="305"/>
        <end position="402"/>
    </location>
</feature>
<feature type="domain" description="Cytochrome c-type biogenesis protein H TPR" evidence="7">
    <location>
        <begin position="119"/>
        <end position="258"/>
    </location>
</feature>
<comment type="subcellular location">
    <subcellularLocation>
        <location evidence="1">Cell envelope</location>
    </subcellularLocation>
</comment>
<dbReference type="PANTHER" id="PTHR47870:SF1">
    <property type="entry name" value="CYTOCHROME C-TYPE BIOGENESIS PROTEIN CCMH"/>
    <property type="match status" value="1"/>
</dbReference>
<keyword evidence="9" id="KW-1185">Reference proteome</keyword>
<dbReference type="InterPro" id="IPR017560">
    <property type="entry name" value="Cyt_c_biogenesis_CcmI"/>
</dbReference>
<evidence type="ECO:0000256" key="5">
    <source>
        <dbReference type="SAM" id="Phobius"/>
    </source>
</evidence>
<dbReference type="Pfam" id="PF23914">
    <property type="entry name" value="TPR_CcmH_CycH"/>
    <property type="match status" value="1"/>
</dbReference>
<evidence type="ECO:0000256" key="2">
    <source>
        <dbReference type="ARBA" id="ARBA00022737"/>
    </source>
</evidence>
<keyword evidence="5" id="KW-1133">Transmembrane helix</keyword>
<keyword evidence="5" id="KW-0472">Membrane</keyword>
<dbReference type="Proteomes" id="UP001596037">
    <property type="component" value="Unassembled WGS sequence"/>
</dbReference>
<dbReference type="NCBIfam" id="TIGR03142">
    <property type="entry name" value="cytochro_ccmI"/>
    <property type="match status" value="1"/>
</dbReference>
<dbReference type="PANTHER" id="PTHR47870">
    <property type="entry name" value="CYTOCHROME C-TYPE BIOGENESIS PROTEIN CCMH"/>
    <property type="match status" value="1"/>
</dbReference>
<gene>
    <name evidence="8" type="primary">ccmI</name>
    <name evidence="8" type="ORF">ACFPOE_11970</name>
</gene>
<evidence type="ECO:0000256" key="3">
    <source>
        <dbReference type="ARBA" id="ARBA00022748"/>
    </source>
</evidence>
<evidence type="ECO:0000259" key="7">
    <source>
        <dbReference type="Pfam" id="PF23914"/>
    </source>
</evidence>
<keyword evidence="3" id="KW-0201">Cytochrome c-type biogenesis</keyword>
<evidence type="ECO:0000313" key="9">
    <source>
        <dbReference type="Proteomes" id="UP001596037"/>
    </source>
</evidence>
<comment type="caution">
    <text evidence="8">The sequence shown here is derived from an EMBL/GenBank/DDBJ whole genome shotgun (WGS) entry which is preliminary data.</text>
</comment>
<keyword evidence="5" id="KW-0812">Transmembrane</keyword>
<evidence type="ECO:0000259" key="6">
    <source>
        <dbReference type="Pfam" id="PF23892"/>
    </source>
</evidence>
<name>A0ABW0NE40_9BURK</name>
<proteinExistence type="predicted"/>
<accession>A0ABW0NE40</accession>
<dbReference type="Pfam" id="PF23892">
    <property type="entry name" value="Ig_CycH"/>
    <property type="match status" value="1"/>
</dbReference>
<evidence type="ECO:0000313" key="8">
    <source>
        <dbReference type="EMBL" id="MFC5498252.1"/>
    </source>
</evidence>
<evidence type="ECO:0000256" key="1">
    <source>
        <dbReference type="ARBA" id="ARBA00004196"/>
    </source>
</evidence>
<organism evidence="8 9">
    <name type="scientific">Caenimonas terrae</name>
    <dbReference type="NCBI Taxonomy" id="696074"/>
    <lineage>
        <taxon>Bacteria</taxon>
        <taxon>Pseudomonadati</taxon>
        <taxon>Pseudomonadota</taxon>
        <taxon>Betaproteobacteria</taxon>
        <taxon>Burkholderiales</taxon>
        <taxon>Comamonadaceae</taxon>
        <taxon>Caenimonas</taxon>
    </lineage>
</organism>
<reference evidence="9" key="1">
    <citation type="journal article" date="2019" name="Int. J. Syst. Evol. Microbiol.">
        <title>The Global Catalogue of Microorganisms (GCM) 10K type strain sequencing project: providing services to taxonomists for standard genome sequencing and annotation.</title>
        <authorList>
            <consortium name="The Broad Institute Genomics Platform"/>
            <consortium name="The Broad Institute Genome Sequencing Center for Infectious Disease"/>
            <person name="Wu L."/>
            <person name="Ma J."/>
        </authorList>
    </citation>
    <scope>NUCLEOTIDE SEQUENCE [LARGE SCALE GENOMIC DNA]</scope>
    <source>
        <strain evidence="9">CCUG 57401</strain>
    </source>
</reference>
<keyword evidence="2" id="KW-0677">Repeat</keyword>
<dbReference type="SUPFAM" id="SSF48452">
    <property type="entry name" value="TPR-like"/>
    <property type="match status" value="1"/>
</dbReference>
<dbReference type="RefSeq" id="WP_376850310.1">
    <property type="nucleotide sequence ID" value="NZ_JBHSMF010000006.1"/>
</dbReference>
<dbReference type="InterPro" id="IPR051263">
    <property type="entry name" value="C-type_cytochrome_biogenesis"/>
</dbReference>
<evidence type="ECO:0000256" key="4">
    <source>
        <dbReference type="ARBA" id="ARBA00022803"/>
    </source>
</evidence>
<dbReference type="InterPro" id="IPR011990">
    <property type="entry name" value="TPR-like_helical_dom_sf"/>
</dbReference>
<sequence length="412" mass="43064">MTGFIVAAALAVLVTLALLLRPLVRIGAASALSHRQLNSAILREQLARLDQDLADGTIDAPDHAQAREELQRRVLQDTAPADAAPGLRAPRRTLAAIALALPVAAFGLYYAIGNPASLRPQAVAAATAPQEAEVERMVANLAAKLEREPSNLKGWAMLGRSYKVLGRGPEAERAYDRAGAFLDADAQMLADYADVAAANAGGNFAGKPTRLIERALRVDPRNPMALWLAGTAAMRAGQSDKALTIWNGLMQQLPPGSEDARMLQTAIDDVRGRAGGAGAGTAVAQAAEPAKQDKPAAPAAASVSGTVDLAPALRSRMAPDDTVMVIARLPGSRMPVAVLRVRGAQLPMQFTLDDSLAMNPQALISTARQVQVEARISHSGLAMPEAGDLISPVRTVQVGATGVTLNVAQVRP</sequence>
<dbReference type="InterPro" id="IPR056412">
    <property type="entry name" value="Ig_CycH"/>
</dbReference>
<feature type="transmembrane region" description="Helical" evidence="5">
    <location>
        <begin position="94"/>
        <end position="112"/>
    </location>
</feature>
<keyword evidence="4" id="KW-0802">TPR repeat</keyword>
<protein>
    <submittedName>
        <fullName evidence="8">C-type cytochrome biogenesis protein CcmI</fullName>
    </submittedName>
</protein>
<dbReference type="EMBL" id="JBHSMF010000006">
    <property type="protein sequence ID" value="MFC5498252.1"/>
    <property type="molecule type" value="Genomic_DNA"/>
</dbReference>